<keyword evidence="2" id="KW-1185">Reference proteome</keyword>
<dbReference type="STRING" id="1235802.C823_01444"/>
<name>N2AY49_9FIRM</name>
<gene>
    <name evidence="1" type="ORF">C823_01444</name>
</gene>
<dbReference type="AlphaFoldDB" id="N2AY49"/>
<dbReference type="HOGENOM" id="CLU_2507741_0_0_9"/>
<dbReference type="Proteomes" id="UP000012589">
    <property type="component" value="Unassembled WGS sequence"/>
</dbReference>
<evidence type="ECO:0000313" key="2">
    <source>
        <dbReference type="Proteomes" id="UP000012589"/>
    </source>
</evidence>
<protein>
    <submittedName>
        <fullName evidence="1">Uncharacterized protein</fullName>
    </submittedName>
</protein>
<dbReference type="PATRIC" id="fig|1235802.3.peg.1535"/>
<organism evidence="1 2">
    <name type="scientific">Eubacterium plexicaudatum ASF492</name>
    <dbReference type="NCBI Taxonomy" id="1235802"/>
    <lineage>
        <taxon>Bacteria</taxon>
        <taxon>Bacillati</taxon>
        <taxon>Bacillota</taxon>
        <taxon>Clostridia</taxon>
        <taxon>Eubacteriales</taxon>
        <taxon>Eubacteriaceae</taxon>
        <taxon>Eubacterium</taxon>
    </lineage>
</organism>
<dbReference type="EMBL" id="AQFT01000041">
    <property type="protein sequence ID" value="EMZ33026.1"/>
    <property type="molecule type" value="Genomic_DNA"/>
</dbReference>
<comment type="caution">
    <text evidence="1">The sequence shown here is derived from an EMBL/GenBank/DDBJ whole genome shotgun (WGS) entry which is preliminary data.</text>
</comment>
<dbReference type="eggNOG" id="ENOG5032DJU">
    <property type="taxonomic scope" value="Bacteria"/>
</dbReference>
<evidence type="ECO:0000313" key="1">
    <source>
        <dbReference type="EMBL" id="EMZ33026.1"/>
    </source>
</evidence>
<dbReference type="OrthoDB" id="2087277at2"/>
<accession>N2AY49</accession>
<reference evidence="1 2" key="1">
    <citation type="journal article" date="2014" name="Genome Announc.">
        <title>Draft genome sequences of the altered schaedler flora, a defined bacterial community from gnotobiotic mice.</title>
        <authorList>
            <person name="Wannemuehler M.J."/>
            <person name="Overstreet A.M."/>
            <person name="Ward D.V."/>
            <person name="Phillips G.J."/>
        </authorList>
    </citation>
    <scope>NUCLEOTIDE SEQUENCE [LARGE SCALE GENOMIC DNA]</scope>
    <source>
        <strain evidence="1 2">ASF492</strain>
    </source>
</reference>
<sequence length="85" mass="9618">MLGEAAFQPYAVNTFSGRGKKFTTVTPVHYVRPHWVSSYTRKDGTFVSGYWRDGDGNTKINRQTGYFAKNPGAVPEIVKKKGWIF</sequence>
<proteinExistence type="predicted"/>